<protein>
    <submittedName>
        <fullName evidence="1">ATPase</fullName>
    </submittedName>
</protein>
<evidence type="ECO:0000313" key="2">
    <source>
        <dbReference type="Proteomes" id="UP001155059"/>
    </source>
</evidence>
<dbReference type="Proteomes" id="UP001155059">
    <property type="component" value="Unassembled WGS sequence"/>
</dbReference>
<evidence type="ECO:0000313" key="1">
    <source>
        <dbReference type="EMBL" id="MCK9797445.1"/>
    </source>
</evidence>
<dbReference type="RefSeq" id="WP_268264713.1">
    <property type="nucleotide sequence ID" value="NZ_JALQCW010000012.1"/>
</dbReference>
<reference evidence="1 2" key="2">
    <citation type="journal article" date="2023" name="Plant Pathol.">
        <title>Dismantling and reorganizing Pseudomonas marginalis sensu#lato.</title>
        <authorList>
            <person name="Sawada H."/>
            <person name="Fujikawa T."/>
            <person name="Satou M."/>
        </authorList>
    </citation>
    <scope>NUCLEOTIDE SEQUENCE [LARGE SCALE GENOMIC DNA]</scope>
    <source>
        <strain evidence="1 2">MAFF 302030</strain>
    </source>
</reference>
<accession>A0A9X1YSL6</accession>
<comment type="caution">
    <text evidence="1">The sequence shown here is derived from an EMBL/GenBank/DDBJ whole genome shotgun (WGS) entry which is preliminary data.</text>
</comment>
<sequence length="356" mass="39549">MSDNQALKAREIAKLLGFERRDVTRFLYDNLEEFVQNEHSAWLLKKDACLQIEFSASSTWITQDHFERSLAKHGSPLECGHGHIILKIPKERKVLFCAAARILALANQLAKVKRIVELDFSESPETLSYLKRAYFFERLDKSIKVLPRRPASLKAVELKANNEKLVELLPIVAGGEENVPERFKFSFAAAFGDLHANKLHTVLGELIGNVEEHSETTIPGFAGLQSYNRKGSTSIVAVVSDSGRGICSTLRPALTEHYPEVAAQFPETLEASNAKLIIHAMRKGGLSQRGKGAGGAGLNRSSGQAESLDATVSIRQEDFSVTLTYQNQDLYKHSWSLGLPKLFGTHIVFEFNLTDK</sequence>
<organism evidence="1 2">
    <name type="scientific">Pseudomonas morbosilactucae</name>
    <dbReference type="NCBI Taxonomy" id="2938197"/>
    <lineage>
        <taxon>Bacteria</taxon>
        <taxon>Pseudomonadati</taxon>
        <taxon>Pseudomonadota</taxon>
        <taxon>Gammaproteobacteria</taxon>
        <taxon>Pseudomonadales</taxon>
        <taxon>Pseudomonadaceae</taxon>
        <taxon>Pseudomonas</taxon>
    </lineage>
</organism>
<gene>
    <name evidence="1" type="ORF">M1B34_06745</name>
</gene>
<proteinExistence type="predicted"/>
<name>A0A9X1YSL6_9PSED</name>
<dbReference type="EMBL" id="JALQCW010000012">
    <property type="protein sequence ID" value="MCK9797445.1"/>
    <property type="molecule type" value="Genomic_DNA"/>
</dbReference>
<dbReference type="AlphaFoldDB" id="A0A9X1YSL6"/>
<reference evidence="1 2" key="1">
    <citation type="journal article" date="2022" name="Int. J. Syst. Evol. Microbiol.">
        <title>Pseudomonas aegrilactucae sp. nov. and Pseudomonas morbosilactucae sp. nov., pathogens causing bacterial rot of lettuce in Japan.</title>
        <authorList>
            <person name="Sawada H."/>
            <person name="Fujikawa T."/>
            <person name="Satou M."/>
        </authorList>
    </citation>
    <scope>NUCLEOTIDE SEQUENCE [LARGE SCALE GENOMIC DNA]</scope>
    <source>
        <strain evidence="1 2">MAFF 302030</strain>
    </source>
</reference>